<dbReference type="PANTHER" id="PTHR30346:SF28">
    <property type="entry name" value="HTH-TYPE TRANSCRIPTIONAL REGULATOR CYNR"/>
    <property type="match status" value="1"/>
</dbReference>
<dbReference type="SUPFAM" id="SSF46785">
    <property type="entry name" value="Winged helix' DNA-binding domain"/>
    <property type="match status" value="1"/>
</dbReference>
<dbReference type="CDD" id="cd08414">
    <property type="entry name" value="PBP2_LTTR_aromatics_like"/>
    <property type="match status" value="1"/>
</dbReference>
<dbReference type="Proteomes" id="UP000271678">
    <property type="component" value="Unassembled WGS sequence"/>
</dbReference>
<evidence type="ECO:0000256" key="3">
    <source>
        <dbReference type="ARBA" id="ARBA00023125"/>
    </source>
</evidence>
<dbReference type="GO" id="GO:0003700">
    <property type="term" value="F:DNA-binding transcription factor activity"/>
    <property type="evidence" value="ECO:0007669"/>
    <property type="project" value="InterPro"/>
</dbReference>
<dbReference type="Pfam" id="PF00126">
    <property type="entry name" value="HTH_1"/>
    <property type="match status" value="1"/>
</dbReference>
<comment type="caution">
    <text evidence="7">The sequence shown here is derived from an EMBL/GenBank/DDBJ whole genome shotgun (WGS) entry which is preliminary data.</text>
</comment>
<dbReference type="InterPro" id="IPR005119">
    <property type="entry name" value="LysR_subst-bd"/>
</dbReference>
<dbReference type="FunFam" id="1.10.10.10:FF:000001">
    <property type="entry name" value="LysR family transcriptional regulator"/>
    <property type="match status" value="1"/>
</dbReference>
<keyword evidence="3" id="KW-0238">DNA-binding</keyword>
<evidence type="ECO:0000259" key="6">
    <source>
        <dbReference type="PROSITE" id="PS50931"/>
    </source>
</evidence>
<dbReference type="Gene3D" id="3.40.190.10">
    <property type="entry name" value="Periplasmic binding protein-like II"/>
    <property type="match status" value="2"/>
</dbReference>
<dbReference type="AlphaFoldDB" id="A0A3M9MHX9"/>
<gene>
    <name evidence="7" type="ORF">EFY87_04680</name>
</gene>
<feature type="domain" description="HTH lysR-type" evidence="6">
    <location>
        <begin position="5"/>
        <end position="62"/>
    </location>
</feature>
<feature type="region of interest" description="Disordered" evidence="5">
    <location>
        <begin position="298"/>
        <end position="321"/>
    </location>
</feature>
<dbReference type="InterPro" id="IPR036390">
    <property type="entry name" value="WH_DNA-bd_sf"/>
</dbReference>
<reference evidence="7 8" key="1">
    <citation type="submission" date="2018-11" db="EMBL/GenBank/DDBJ databases">
        <title>Draft genome of Simplicispira Flexivirga sp. BO-16.</title>
        <authorList>
            <person name="Im W.T."/>
        </authorList>
    </citation>
    <scope>NUCLEOTIDE SEQUENCE [LARGE SCALE GENOMIC DNA]</scope>
    <source>
        <strain evidence="7 8">BO-16</strain>
    </source>
</reference>
<protein>
    <submittedName>
        <fullName evidence="7">LysR family transcriptional regulator</fullName>
    </submittedName>
</protein>
<dbReference type="Gene3D" id="1.10.10.10">
    <property type="entry name" value="Winged helix-like DNA-binding domain superfamily/Winged helix DNA-binding domain"/>
    <property type="match status" value="1"/>
</dbReference>
<evidence type="ECO:0000256" key="4">
    <source>
        <dbReference type="ARBA" id="ARBA00023163"/>
    </source>
</evidence>
<organism evidence="7 8">
    <name type="scientific">Flexivirga caeni</name>
    <dbReference type="NCBI Taxonomy" id="2294115"/>
    <lineage>
        <taxon>Bacteria</taxon>
        <taxon>Bacillati</taxon>
        <taxon>Actinomycetota</taxon>
        <taxon>Actinomycetes</taxon>
        <taxon>Micrococcales</taxon>
        <taxon>Dermacoccaceae</taxon>
        <taxon>Flexivirga</taxon>
    </lineage>
</organism>
<accession>A0A3M9MHX9</accession>
<dbReference type="EMBL" id="RJJQ01000003">
    <property type="protein sequence ID" value="RNI24268.1"/>
    <property type="molecule type" value="Genomic_DNA"/>
</dbReference>
<evidence type="ECO:0000313" key="7">
    <source>
        <dbReference type="EMBL" id="RNI24268.1"/>
    </source>
</evidence>
<keyword evidence="4" id="KW-0804">Transcription</keyword>
<dbReference type="GO" id="GO:0032993">
    <property type="term" value="C:protein-DNA complex"/>
    <property type="evidence" value="ECO:0007669"/>
    <property type="project" value="TreeGrafter"/>
</dbReference>
<evidence type="ECO:0000313" key="8">
    <source>
        <dbReference type="Proteomes" id="UP000271678"/>
    </source>
</evidence>
<sequence length="321" mass="35432">MDMDPTIQQLRAFQMTAQELHFGRAAARMHMTQPPLTRHIRALEDAVGTPLFDRSSRRVELTPAGKSYLGEVEVIIARLDRAREEARRASLGEIGQLKIGYLEPLGRGHLTRALRKFLLLHPRLDVVTYQLDSWEQVQRLHDGTIDCGFLRSPANVVPDLEYLEAYSDPFVAVVPDNHRLAHNRAKPIELAELADEPFISYLGAIGQGMINVMLNACASVGFVPNVIRQVQNTMTLLAHVANGDGVGLVSGALEDYADVGVRFLPLRGEPACSTVVMAVRRGGWTPTHRDLLHLVSQAGATGQHKAPRQNPVCRPRTPRGA</sequence>
<evidence type="ECO:0000256" key="5">
    <source>
        <dbReference type="SAM" id="MobiDB-lite"/>
    </source>
</evidence>
<dbReference type="Pfam" id="PF03466">
    <property type="entry name" value="LysR_substrate"/>
    <property type="match status" value="1"/>
</dbReference>
<dbReference type="PRINTS" id="PR00039">
    <property type="entry name" value="HTHLYSR"/>
</dbReference>
<dbReference type="PROSITE" id="PS50931">
    <property type="entry name" value="HTH_LYSR"/>
    <property type="match status" value="1"/>
</dbReference>
<evidence type="ECO:0000256" key="1">
    <source>
        <dbReference type="ARBA" id="ARBA00009437"/>
    </source>
</evidence>
<name>A0A3M9MHX9_9MICO</name>
<dbReference type="GO" id="GO:0003677">
    <property type="term" value="F:DNA binding"/>
    <property type="evidence" value="ECO:0007669"/>
    <property type="project" value="UniProtKB-KW"/>
</dbReference>
<keyword evidence="2" id="KW-0805">Transcription regulation</keyword>
<evidence type="ECO:0000256" key="2">
    <source>
        <dbReference type="ARBA" id="ARBA00023015"/>
    </source>
</evidence>
<dbReference type="InterPro" id="IPR036388">
    <property type="entry name" value="WH-like_DNA-bd_sf"/>
</dbReference>
<dbReference type="SUPFAM" id="SSF53850">
    <property type="entry name" value="Periplasmic binding protein-like II"/>
    <property type="match status" value="1"/>
</dbReference>
<comment type="similarity">
    <text evidence="1">Belongs to the LysR transcriptional regulatory family.</text>
</comment>
<proteinExistence type="inferred from homology"/>
<dbReference type="InterPro" id="IPR000847">
    <property type="entry name" value="LysR_HTH_N"/>
</dbReference>
<keyword evidence="8" id="KW-1185">Reference proteome</keyword>
<dbReference type="PANTHER" id="PTHR30346">
    <property type="entry name" value="TRANSCRIPTIONAL DUAL REGULATOR HCAR-RELATED"/>
    <property type="match status" value="1"/>
</dbReference>